<dbReference type="VEuPathDB" id="VectorBase:CQUJHB005070"/>
<keyword evidence="2" id="KW-0808">Transferase</keyword>
<dbReference type="HOGENOM" id="CLU_732067_0_0_1"/>
<dbReference type="AlphaFoldDB" id="B0WW94"/>
<evidence type="ECO:0000313" key="5">
    <source>
        <dbReference type="EMBL" id="EDS35926.1"/>
    </source>
</evidence>
<dbReference type="InterPro" id="IPR014721">
    <property type="entry name" value="Ribsml_uS5_D2-typ_fold_subgr"/>
</dbReference>
<evidence type="ECO:0000313" key="7">
    <source>
        <dbReference type="Proteomes" id="UP000002320"/>
    </source>
</evidence>
<dbReference type="InterPro" id="IPR006205">
    <property type="entry name" value="Mev_gal_kin"/>
</dbReference>
<dbReference type="GO" id="GO:0004496">
    <property type="term" value="F:mevalonate kinase activity"/>
    <property type="evidence" value="ECO:0007669"/>
    <property type="project" value="InterPro"/>
</dbReference>
<evidence type="ECO:0000313" key="6">
    <source>
        <dbReference type="EnsemblMetazoa" id="CPIJ011695-PA"/>
    </source>
</evidence>
<dbReference type="OrthoDB" id="1652964at2759"/>
<proteinExistence type="predicted"/>
<dbReference type="EnsemblMetazoa" id="CPIJ011695-RA">
    <property type="protein sequence ID" value="CPIJ011695-PA"/>
    <property type="gene ID" value="CPIJ011695"/>
</dbReference>
<sequence>MHERPSGIDNTICTYGNLIKFKRGKPLEGLKLRQQVNIPIVDTGVSRTTAKLVAGVADLKNRHPGMLDSMGHLVDDVVSILKVDGDRFEELRTLVSINGDRRLRKTLLSMEPHFVGHDDLNHLLQLLEQHSLIISEKSRTWNRTYRAERRFPNSDGIVSNSDCDVYRAATANTFTFLLEPEALLDFGASRSGWSSANNFSANLLKIADQTVKPLMLIFEHFGMVLVQDPVADSLRSVPFTLSYDQAEIVVSEQGTVTRKKLHNRNETGAVTEPERLVQGRTESCRARSKRVRIGTSGSPGLLINLVPACRNLSSWLPYRRKTSRATIFNLCCQSGVRSNKSLEFNAAVDVELA</sequence>
<dbReference type="GO" id="GO:0005524">
    <property type="term" value="F:ATP binding"/>
    <property type="evidence" value="ECO:0007669"/>
    <property type="project" value="InterPro"/>
</dbReference>
<name>B0WW94_CULQU</name>
<keyword evidence="1" id="KW-0963">Cytoplasm</keyword>
<dbReference type="PANTHER" id="PTHR43290">
    <property type="entry name" value="MEVALONATE KINASE"/>
    <property type="match status" value="1"/>
</dbReference>
<keyword evidence="4" id="KW-0460">Magnesium</keyword>
<keyword evidence="7" id="KW-1185">Reference proteome</keyword>
<dbReference type="eggNOG" id="KOG1511">
    <property type="taxonomic scope" value="Eukaryota"/>
</dbReference>
<dbReference type="EMBL" id="DS232140">
    <property type="protein sequence ID" value="EDS35926.1"/>
    <property type="molecule type" value="Genomic_DNA"/>
</dbReference>
<dbReference type="InterPro" id="IPR036554">
    <property type="entry name" value="GHMP_kinase_C_sf"/>
</dbReference>
<protein>
    <submittedName>
        <fullName evidence="5 6">Mevalonate kinase</fullName>
    </submittedName>
</protein>
<dbReference type="PANTHER" id="PTHR43290:SF2">
    <property type="entry name" value="MEVALONATE KINASE"/>
    <property type="match status" value="1"/>
</dbReference>
<dbReference type="SUPFAM" id="SSF55060">
    <property type="entry name" value="GHMP Kinase, C-terminal domain"/>
    <property type="match status" value="1"/>
</dbReference>
<dbReference type="GO" id="GO:0006695">
    <property type="term" value="P:cholesterol biosynthetic process"/>
    <property type="evidence" value="ECO:0007669"/>
    <property type="project" value="TreeGrafter"/>
</dbReference>
<evidence type="ECO:0000256" key="2">
    <source>
        <dbReference type="ARBA" id="ARBA00022679"/>
    </source>
</evidence>
<reference evidence="6" key="2">
    <citation type="submission" date="2021-02" db="UniProtKB">
        <authorList>
            <consortium name="EnsemblMetazoa"/>
        </authorList>
    </citation>
    <scope>IDENTIFICATION</scope>
    <source>
        <strain evidence="6">JHB</strain>
    </source>
</reference>
<evidence type="ECO:0000256" key="4">
    <source>
        <dbReference type="ARBA" id="ARBA00022842"/>
    </source>
</evidence>
<dbReference type="Proteomes" id="UP000002320">
    <property type="component" value="Unassembled WGS sequence"/>
</dbReference>
<gene>
    <name evidence="6" type="primary">6044106</name>
    <name evidence="5" type="ORF">CpipJ_CPIJ011695</name>
</gene>
<dbReference type="KEGG" id="cqu:CpipJ_CPIJ011695"/>
<dbReference type="Gene3D" id="3.30.230.10">
    <property type="match status" value="1"/>
</dbReference>
<keyword evidence="3 5" id="KW-0418">Kinase</keyword>
<organism>
    <name type="scientific">Culex quinquefasciatus</name>
    <name type="common">Southern house mosquito</name>
    <name type="synonym">Culex pungens</name>
    <dbReference type="NCBI Taxonomy" id="7176"/>
    <lineage>
        <taxon>Eukaryota</taxon>
        <taxon>Metazoa</taxon>
        <taxon>Ecdysozoa</taxon>
        <taxon>Arthropoda</taxon>
        <taxon>Hexapoda</taxon>
        <taxon>Insecta</taxon>
        <taxon>Pterygota</taxon>
        <taxon>Neoptera</taxon>
        <taxon>Endopterygota</taxon>
        <taxon>Diptera</taxon>
        <taxon>Nematocera</taxon>
        <taxon>Culicoidea</taxon>
        <taxon>Culicidae</taxon>
        <taxon>Culicinae</taxon>
        <taxon>Culicini</taxon>
        <taxon>Culex</taxon>
        <taxon>Culex</taxon>
    </lineage>
</organism>
<evidence type="ECO:0000256" key="3">
    <source>
        <dbReference type="ARBA" id="ARBA00022777"/>
    </source>
</evidence>
<dbReference type="GO" id="GO:0019287">
    <property type="term" value="P:isopentenyl diphosphate biosynthetic process, mevalonate pathway"/>
    <property type="evidence" value="ECO:0007669"/>
    <property type="project" value="TreeGrafter"/>
</dbReference>
<accession>B0WW94</accession>
<dbReference type="STRING" id="7176.B0WW94"/>
<reference evidence="5" key="1">
    <citation type="submission" date="2007-03" db="EMBL/GenBank/DDBJ databases">
        <title>Annotation of Culex pipiens quinquefasciatus.</title>
        <authorList>
            <consortium name="The Broad Institute Genome Sequencing Platform"/>
            <person name="Atkinson P.W."/>
            <person name="Hemingway J."/>
            <person name="Christensen B.M."/>
            <person name="Higgs S."/>
            <person name="Kodira C."/>
            <person name="Hannick L."/>
            <person name="Megy K."/>
            <person name="O'Leary S."/>
            <person name="Pearson M."/>
            <person name="Haas B.J."/>
            <person name="Mauceli E."/>
            <person name="Wortman J.R."/>
            <person name="Lee N.H."/>
            <person name="Guigo R."/>
            <person name="Stanke M."/>
            <person name="Alvarado L."/>
            <person name="Amedeo P."/>
            <person name="Antoine C.H."/>
            <person name="Arensburger P."/>
            <person name="Bidwell S.L."/>
            <person name="Crawford M."/>
            <person name="Camaro F."/>
            <person name="Devon K."/>
            <person name="Engels R."/>
            <person name="Hammond M."/>
            <person name="Howarth C."/>
            <person name="Koehrsen M."/>
            <person name="Lawson D."/>
            <person name="Montgomery P."/>
            <person name="Nene V."/>
            <person name="Nusbaum C."/>
            <person name="Puiu D."/>
            <person name="Romero-Severson J."/>
            <person name="Severson D.W."/>
            <person name="Shumway M."/>
            <person name="Sisk P."/>
            <person name="Stolte C."/>
            <person name="Zeng Q."/>
            <person name="Eisenstadt E."/>
            <person name="Fraser-Liggett C."/>
            <person name="Strausberg R."/>
            <person name="Galagan J."/>
            <person name="Birren B."/>
            <person name="Collins F.H."/>
        </authorList>
    </citation>
    <scope>NUCLEOTIDE SEQUENCE [LARGE SCALE GENOMIC DNA]</scope>
    <source>
        <strain evidence="5">JHB</strain>
    </source>
</reference>
<dbReference type="InParanoid" id="B0WW94"/>
<dbReference type="VEuPathDB" id="VectorBase:CPIJ011695"/>
<evidence type="ECO:0000256" key="1">
    <source>
        <dbReference type="ARBA" id="ARBA00022490"/>
    </source>
</evidence>
<dbReference type="GO" id="GO:0005829">
    <property type="term" value="C:cytosol"/>
    <property type="evidence" value="ECO:0007669"/>
    <property type="project" value="TreeGrafter"/>
</dbReference>